<dbReference type="EMBL" id="LN483167">
    <property type="protein sequence ID" value="CDZ96891.1"/>
    <property type="molecule type" value="Genomic_DNA"/>
</dbReference>
<name>A0A0F7SEL8_PHARH</name>
<feature type="region of interest" description="Disordered" evidence="1">
    <location>
        <begin position="1"/>
        <end position="30"/>
    </location>
</feature>
<keyword evidence="2" id="KW-1133">Transmembrane helix</keyword>
<feature type="transmembrane region" description="Helical" evidence="2">
    <location>
        <begin position="33"/>
        <end position="50"/>
    </location>
</feature>
<protein>
    <submittedName>
        <fullName evidence="3">Uncharacterized protein</fullName>
    </submittedName>
</protein>
<evidence type="ECO:0000313" key="3">
    <source>
        <dbReference type="EMBL" id="CDZ96891.1"/>
    </source>
</evidence>
<keyword evidence="2" id="KW-0472">Membrane</keyword>
<reference evidence="3" key="1">
    <citation type="submission" date="2014-08" db="EMBL/GenBank/DDBJ databases">
        <authorList>
            <person name="Sharma Rahul"/>
            <person name="Thines Marco"/>
        </authorList>
    </citation>
    <scope>NUCLEOTIDE SEQUENCE</scope>
</reference>
<dbReference type="AlphaFoldDB" id="A0A0F7SEL8"/>
<accession>A0A0F7SEL8</accession>
<keyword evidence="2" id="KW-0812">Transmembrane</keyword>
<evidence type="ECO:0000256" key="2">
    <source>
        <dbReference type="SAM" id="Phobius"/>
    </source>
</evidence>
<sequence>MSSPPRPSAPKAPVSNLANPPRAPPGRRTPNPILFLGIGLLSWFAFTTVVNKRVEENALAGGSRPQAFNPLVYSENMERDPTFVPGAKRHHE</sequence>
<feature type="compositionally biased region" description="Pro residues" evidence="1">
    <location>
        <begin position="1"/>
        <end position="10"/>
    </location>
</feature>
<proteinExistence type="predicted"/>
<organism evidence="3">
    <name type="scientific">Phaffia rhodozyma</name>
    <name type="common">Yeast</name>
    <name type="synonym">Xanthophyllomyces dendrorhous</name>
    <dbReference type="NCBI Taxonomy" id="264483"/>
    <lineage>
        <taxon>Eukaryota</taxon>
        <taxon>Fungi</taxon>
        <taxon>Dikarya</taxon>
        <taxon>Basidiomycota</taxon>
        <taxon>Agaricomycotina</taxon>
        <taxon>Tremellomycetes</taxon>
        <taxon>Cystofilobasidiales</taxon>
        <taxon>Mrakiaceae</taxon>
        <taxon>Phaffia</taxon>
    </lineage>
</organism>
<evidence type="ECO:0000256" key="1">
    <source>
        <dbReference type="SAM" id="MobiDB-lite"/>
    </source>
</evidence>